<gene>
    <name evidence="4" type="ORF">HK105_200587</name>
</gene>
<dbReference type="SUPFAM" id="SSF48403">
    <property type="entry name" value="Ankyrin repeat"/>
    <property type="match status" value="1"/>
</dbReference>
<dbReference type="Proteomes" id="UP001527925">
    <property type="component" value="Unassembled WGS sequence"/>
</dbReference>
<sequence>MLKQERPSDLCRLAAETGSLELMQCVLDRRGFVNLLLWHVDAASTSGNVQLVEFLHRRMPDTVWNDGPLSHAAEAGHLDVVIWLVRNRPRPPSSGAMSRAAARGHLHVVRWLYENDAARCSSLAVDNAASAGHLRVIQYLHSVGASGFTTNAMTMAAARGHLATVRFLHFNRDEGCTARAMDLAIGAGHRDVFMFLAEHRNEGCSVLSIEAFIQAQDIRMVRWMHERYPSLFDAALLNLAALSGSLEITRFLHEHCSGTCTTAAMDNAAARGHLDILVFLHEHRTEGCSVEAMNRAASGGHVHVLQWLHDNRNEGCSTSALLDAIRFGHDSAVTWLLENMGGSNLNLEMAKAFAARIGRPDLRTGAASLLCAFLHASAAQSAARNALARTNNPKAAVADKEADFEVEQSDIDALYRALDTPIANTSASAGPIARAAAQLSPQRLEALQTALSGIELDRQRDLEHVRARIKGNIADGVHRELLHQLTELIRVNALAQRPKEALEAFTHIGQLGFKPDSVAYNSLIDAYANVSDIDAAVEVFQKMQSAGVTPDMVSFSTLIKACVKTNDFNGAIKLYTRMKQLGLRPNQIVFTTLIKGAIRSRDLERAWMLFDHMRSEIEQPDAVCFNLMIYACKHSQDAERALDLFQEMLDRNLSVSAVTFTSLIQACMTRADYFGEAFLLLERMAAYGVEPTMETYNVLLAGVAQHGDIDRAKLIWNDIVHRASEAAAADGSKPGEVVLGEIKPTQHTYSAMLLAYSRALQLMRDKAREARISADPLAQPAEPAHNREAVLNEARALWSLACDQCKDKDLESQMILHTSYLRLLCEDDSPGGADRALSFWDGFKARFKPSIHAFMPLIRMAMRSPQTYEYGEEVWKELLAWDASCESSITEQSDGHLSEPDKERLRAKQGRSRETMLKAHLMVALGQARADKIDLAIKTLHATTTFRYPFYLPAVHFRDIPAIVDKAQQSADNGDWRLMEELVAICPPETDALSQVQHMLRLRTLPVGSWWGWEILGVDEHQLEVLKRRQRKEHIKLDQRAQAYRDRAANARRASASDMPPKLVRPPRLTAKVPKFVGKKSIKLTGPSASLMGDEHDGR</sequence>
<evidence type="ECO:0000256" key="2">
    <source>
        <dbReference type="PROSITE-ProRule" id="PRU00708"/>
    </source>
</evidence>
<accession>A0ABR4NJG1</accession>
<dbReference type="InterPro" id="IPR033443">
    <property type="entry name" value="PROP1-like_PPR_dom"/>
</dbReference>
<proteinExistence type="predicted"/>
<dbReference type="Pfam" id="PF13041">
    <property type="entry name" value="PPR_2"/>
    <property type="match status" value="1"/>
</dbReference>
<dbReference type="PANTHER" id="PTHR46586">
    <property type="entry name" value="ANKYRIN REPEAT-CONTAINING PROTEIN"/>
    <property type="match status" value="1"/>
</dbReference>
<dbReference type="InterPro" id="IPR036770">
    <property type="entry name" value="Ankyrin_rpt-contain_sf"/>
</dbReference>
<dbReference type="InterPro" id="IPR002885">
    <property type="entry name" value="PPR_rpt"/>
</dbReference>
<dbReference type="InterPro" id="IPR002110">
    <property type="entry name" value="Ankyrin_rpt"/>
</dbReference>
<dbReference type="InterPro" id="IPR011990">
    <property type="entry name" value="TPR-like_helical_dom_sf"/>
</dbReference>
<feature type="repeat" description="PPR" evidence="2">
    <location>
        <begin position="656"/>
        <end position="691"/>
    </location>
</feature>
<feature type="repeat" description="PPR" evidence="2">
    <location>
        <begin position="516"/>
        <end position="550"/>
    </location>
</feature>
<dbReference type="NCBIfam" id="TIGR00756">
    <property type="entry name" value="PPR"/>
    <property type="match status" value="4"/>
</dbReference>
<dbReference type="SMART" id="SM00248">
    <property type="entry name" value="ANK"/>
    <property type="match status" value="5"/>
</dbReference>
<protein>
    <recommendedName>
        <fullName evidence="3">PROP1-like PPR domain-containing protein</fullName>
    </recommendedName>
</protein>
<keyword evidence="1" id="KW-0677">Repeat</keyword>
<comment type="caution">
    <text evidence="4">The sequence shown here is derived from an EMBL/GenBank/DDBJ whole genome shotgun (WGS) entry which is preliminary data.</text>
</comment>
<dbReference type="Gene3D" id="1.25.40.10">
    <property type="entry name" value="Tetratricopeptide repeat domain"/>
    <property type="match status" value="2"/>
</dbReference>
<evidence type="ECO:0000313" key="4">
    <source>
        <dbReference type="EMBL" id="KAL2919673.1"/>
    </source>
</evidence>
<name>A0ABR4NJG1_9FUNG</name>
<dbReference type="PROSITE" id="PS51375">
    <property type="entry name" value="PPR"/>
    <property type="match status" value="5"/>
</dbReference>
<keyword evidence="5" id="KW-1185">Reference proteome</keyword>
<evidence type="ECO:0000259" key="3">
    <source>
        <dbReference type="Pfam" id="PF17177"/>
    </source>
</evidence>
<organism evidence="4 5">
    <name type="scientific">Polyrhizophydium stewartii</name>
    <dbReference type="NCBI Taxonomy" id="2732419"/>
    <lineage>
        <taxon>Eukaryota</taxon>
        <taxon>Fungi</taxon>
        <taxon>Fungi incertae sedis</taxon>
        <taxon>Chytridiomycota</taxon>
        <taxon>Chytridiomycota incertae sedis</taxon>
        <taxon>Chytridiomycetes</taxon>
        <taxon>Rhizophydiales</taxon>
        <taxon>Rhizophydiales incertae sedis</taxon>
        <taxon>Polyrhizophydium</taxon>
    </lineage>
</organism>
<dbReference type="PANTHER" id="PTHR46586:SF3">
    <property type="entry name" value="ANKYRIN REPEAT-CONTAINING PROTEIN"/>
    <property type="match status" value="1"/>
</dbReference>
<feature type="repeat" description="PPR" evidence="2">
    <location>
        <begin position="586"/>
        <end position="620"/>
    </location>
</feature>
<dbReference type="Pfam" id="PF13637">
    <property type="entry name" value="Ank_4"/>
    <property type="match status" value="2"/>
</dbReference>
<dbReference type="SUPFAM" id="SSF81901">
    <property type="entry name" value="HCP-like"/>
    <property type="match status" value="1"/>
</dbReference>
<feature type="domain" description="PROP1-like PPR" evidence="3">
    <location>
        <begin position="598"/>
        <end position="713"/>
    </location>
</feature>
<feature type="repeat" description="PPR" evidence="2">
    <location>
        <begin position="551"/>
        <end position="585"/>
    </location>
</feature>
<dbReference type="InterPro" id="IPR052050">
    <property type="entry name" value="SecEffector_AnkRepeat"/>
</dbReference>
<dbReference type="Gene3D" id="1.25.40.20">
    <property type="entry name" value="Ankyrin repeat-containing domain"/>
    <property type="match status" value="2"/>
</dbReference>
<feature type="repeat" description="PPR" evidence="2">
    <location>
        <begin position="621"/>
        <end position="655"/>
    </location>
</feature>
<dbReference type="EMBL" id="JADGIZ020000002">
    <property type="protein sequence ID" value="KAL2919673.1"/>
    <property type="molecule type" value="Genomic_DNA"/>
</dbReference>
<dbReference type="Pfam" id="PF17177">
    <property type="entry name" value="PPR_long"/>
    <property type="match status" value="1"/>
</dbReference>
<reference evidence="4 5" key="1">
    <citation type="submission" date="2023-09" db="EMBL/GenBank/DDBJ databases">
        <title>Pangenome analysis of Batrachochytrium dendrobatidis and related Chytrids.</title>
        <authorList>
            <person name="Yacoub M.N."/>
            <person name="Stajich J.E."/>
            <person name="James T.Y."/>
        </authorList>
    </citation>
    <scope>NUCLEOTIDE SEQUENCE [LARGE SCALE GENOMIC DNA]</scope>
    <source>
        <strain evidence="4 5">JEL0888</strain>
    </source>
</reference>
<evidence type="ECO:0000256" key="1">
    <source>
        <dbReference type="ARBA" id="ARBA00022737"/>
    </source>
</evidence>
<evidence type="ECO:0000313" key="5">
    <source>
        <dbReference type="Proteomes" id="UP001527925"/>
    </source>
</evidence>